<evidence type="ECO:0000256" key="5">
    <source>
        <dbReference type="RuleBase" id="RU362116"/>
    </source>
</evidence>
<evidence type="ECO:0000256" key="4">
    <source>
        <dbReference type="ARBA" id="ARBA00023143"/>
    </source>
</evidence>
<dbReference type="NCBIfam" id="TIGR03506">
    <property type="entry name" value="FlgEFG_subfam"/>
    <property type="match status" value="1"/>
</dbReference>
<dbReference type="GO" id="GO:0009425">
    <property type="term" value="C:bacterial-type flagellum basal body"/>
    <property type="evidence" value="ECO:0007669"/>
    <property type="project" value="UniProtKB-SubCell"/>
</dbReference>
<evidence type="ECO:0000259" key="8">
    <source>
        <dbReference type="Pfam" id="PF06429"/>
    </source>
</evidence>
<keyword evidence="11" id="KW-0969">Cilium</keyword>
<dbReference type="InterPro" id="IPR037058">
    <property type="entry name" value="Falgellar_hook_FlgE_sf"/>
</dbReference>
<dbReference type="PANTHER" id="PTHR30435">
    <property type="entry name" value="FLAGELLAR PROTEIN"/>
    <property type="match status" value="1"/>
</dbReference>
<evidence type="ECO:0000313" key="11">
    <source>
        <dbReference type="EMBL" id="SFD92526.1"/>
    </source>
</evidence>
<dbReference type="RefSeq" id="WP_093429220.1">
    <property type="nucleotide sequence ID" value="NZ_FOMJ01000013.1"/>
</dbReference>
<evidence type="ECO:0000256" key="2">
    <source>
        <dbReference type="ARBA" id="ARBA00009677"/>
    </source>
</evidence>
<comment type="function">
    <text evidence="5">A flexible structure which links the flagellar filament to the drive apparatus in the basal body.</text>
</comment>
<dbReference type="NCBIfam" id="NF004238">
    <property type="entry name" value="PRK05682.1-1"/>
    <property type="match status" value="1"/>
</dbReference>
<sequence>MSFRIGLSGLNAASQDLSVTGNNIANASTTGFKRSRAEFVDVYAASYQGISRLASGNGVRTSQIQQQMNEGNIEYTDNNLDLAISGKGFFTVSDQGAEKYTRAGQFSPDDEGYVVNGRDQRLQVFPPNGDGTFNTGQLQDLRLSTEEGEPAPTTTSEVGLNLNADNDVPPVATFDPDETESYNYSTSQTVYDSLGSQHEMRMYFRKVSDNTWDVYTQMADGEVTNPGADQYDPNGDLTEFPGVQQARRLEFTDNGDLDETTSDGGGVMDYDFSFNNGSADLNPIQVDFSGATQYAKDSATNRLNQDGYASGLLTGISINDQGVALANYTNGDSQELGQIALSNFSNPQGLQPDGDTAWTESSDSGEPLLGQPGTSNLGLIQSGAVEASNVDLAEELTSLITAQRNYQANSKTIQTQDTITQTLINLR</sequence>
<dbReference type="PROSITE" id="PS00588">
    <property type="entry name" value="FLAGELLA_BB_ROD"/>
    <property type="match status" value="1"/>
</dbReference>
<feature type="domain" description="Flagellar basal body rod protein N-terminal" evidence="7">
    <location>
        <begin position="3"/>
        <end position="33"/>
    </location>
</feature>
<dbReference type="InterPro" id="IPR037925">
    <property type="entry name" value="FlgE/F/G-like"/>
</dbReference>
<dbReference type="PANTHER" id="PTHR30435:SF1">
    <property type="entry name" value="FLAGELLAR HOOK PROTEIN FLGE"/>
    <property type="match status" value="1"/>
</dbReference>
<comment type="subcellular location">
    <subcellularLocation>
        <location evidence="1 5">Bacterial flagellum basal body</location>
    </subcellularLocation>
</comment>
<feature type="domain" description="Flagellar basal-body/hook protein C-terminal" evidence="8">
    <location>
        <begin position="381"/>
        <end position="426"/>
    </location>
</feature>
<gene>
    <name evidence="11" type="ORF">SAMN05660831_02615</name>
</gene>
<dbReference type="InterPro" id="IPR011491">
    <property type="entry name" value="FlgE_D2"/>
</dbReference>
<dbReference type="GO" id="GO:0071978">
    <property type="term" value="P:bacterial-type flagellum-dependent swarming motility"/>
    <property type="evidence" value="ECO:0007669"/>
    <property type="project" value="TreeGrafter"/>
</dbReference>
<dbReference type="STRING" id="1123397.SAMN05660831_02615"/>
<name>A0A1I1WBG3_9GAMM</name>
<dbReference type="Proteomes" id="UP000198611">
    <property type="component" value="Unassembled WGS sequence"/>
</dbReference>
<dbReference type="InterPro" id="IPR010930">
    <property type="entry name" value="Flg_bb/hook_C_dom"/>
</dbReference>
<dbReference type="Pfam" id="PF06429">
    <property type="entry name" value="Flg_bbr_C"/>
    <property type="match status" value="1"/>
</dbReference>
<feature type="region of interest" description="Disordered" evidence="6">
    <location>
        <begin position="345"/>
        <end position="372"/>
    </location>
</feature>
<accession>A0A1I1WBG3</accession>
<dbReference type="Pfam" id="PF07559">
    <property type="entry name" value="FlgE_D2"/>
    <property type="match status" value="1"/>
</dbReference>
<feature type="domain" description="Flagellar hook protein FlgE D2" evidence="9">
    <location>
        <begin position="161"/>
        <end position="308"/>
    </location>
</feature>
<protein>
    <recommendedName>
        <fullName evidence="3 5">Flagellar hook protein FlgE</fullName>
    </recommendedName>
</protein>
<dbReference type="Gene3D" id="2.60.98.20">
    <property type="entry name" value="Flagellar hook protein FlgE"/>
    <property type="match status" value="1"/>
</dbReference>
<evidence type="ECO:0000259" key="9">
    <source>
        <dbReference type="Pfam" id="PF07559"/>
    </source>
</evidence>
<dbReference type="SUPFAM" id="SSF117143">
    <property type="entry name" value="Flagellar hook protein flgE"/>
    <property type="match status" value="1"/>
</dbReference>
<evidence type="ECO:0000259" key="7">
    <source>
        <dbReference type="Pfam" id="PF00460"/>
    </source>
</evidence>
<keyword evidence="12" id="KW-1185">Reference proteome</keyword>
<dbReference type="OrthoDB" id="8578401at2"/>
<dbReference type="InterPro" id="IPR001444">
    <property type="entry name" value="Flag_bb_rod_N"/>
</dbReference>
<evidence type="ECO:0000259" key="10">
    <source>
        <dbReference type="Pfam" id="PF22692"/>
    </source>
</evidence>
<reference evidence="11 12" key="1">
    <citation type="submission" date="2016-10" db="EMBL/GenBank/DDBJ databases">
        <authorList>
            <person name="de Groot N.N."/>
        </authorList>
    </citation>
    <scope>NUCLEOTIDE SEQUENCE [LARGE SCALE GENOMIC DNA]</scope>
    <source>
        <strain evidence="11 12">HL3</strain>
    </source>
</reference>
<evidence type="ECO:0000313" key="12">
    <source>
        <dbReference type="Proteomes" id="UP000198611"/>
    </source>
</evidence>
<feature type="domain" description="Flagellar hook protein FlgE/F/G-like D1" evidence="10">
    <location>
        <begin position="83"/>
        <end position="123"/>
    </location>
</feature>
<dbReference type="GO" id="GO:0005829">
    <property type="term" value="C:cytosol"/>
    <property type="evidence" value="ECO:0007669"/>
    <property type="project" value="TreeGrafter"/>
</dbReference>
<dbReference type="EMBL" id="FOMJ01000013">
    <property type="protein sequence ID" value="SFD92526.1"/>
    <property type="molecule type" value="Genomic_DNA"/>
</dbReference>
<dbReference type="AlphaFoldDB" id="A0A1I1WBG3"/>
<dbReference type="InterPro" id="IPR053967">
    <property type="entry name" value="LlgE_F_G-like_D1"/>
</dbReference>
<keyword evidence="11" id="KW-0966">Cell projection</keyword>
<dbReference type="GO" id="GO:0009424">
    <property type="term" value="C:bacterial-type flagellum hook"/>
    <property type="evidence" value="ECO:0007669"/>
    <property type="project" value="TreeGrafter"/>
</dbReference>
<dbReference type="InterPro" id="IPR019776">
    <property type="entry name" value="Flagellar_basal_body_rod_CS"/>
</dbReference>
<dbReference type="Pfam" id="PF22692">
    <property type="entry name" value="LlgE_F_G_D1"/>
    <property type="match status" value="1"/>
</dbReference>
<dbReference type="InterPro" id="IPR020013">
    <property type="entry name" value="Flagellar_FlgE/F/G"/>
</dbReference>
<keyword evidence="11" id="KW-0282">Flagellum</keyword>
<feature type="region of interest" description="Disordered" evidence="6">
    <location>
        <begin position="144"/>
        <end position="167"/>
    </location>
</feature>
<evidence type="ECO:0000256" key="6">
    <source>
        <dbReference type="SAM" id="MobiDB-lite"/>
    </source>
</evidence>
<proteinExistence type="inferred from homology"/>
<organism evidence="11 12">
    <name type="scientific">Thiohalospira halophila DSM 15071</name>
    <dbReference type="NCBI Taxonomy" id="1123397"/>
    <lineage>
        <taxon>Bacteria</taxon>
        <taxon>Pseudomonadati</taxon>
        <taxon>Pseudomonadota</taxon>
        <taxon>Gammaproteobacteria</taxon>
        <taxon>Thiohalospirales</taxon>
        <taxon>Thiohalospiraceae</taxon>
        <taxon>Thiohalospira</taxon>
    </lineage>
</organism>
<evidence type="ECO:0000256" key="1">
    <source>
        <dbReference type="ARBA" id="ARBA00004117"/>
    </source>
</evidence>
<comment type="similarity">
    <text evidence="2 5">Belongs to the flagella basal body rod proteins family.</text>
</comment>
<dbReference type="Pfam" id="PF00460">
    <property type="entry name" value="Flg_bb_rod"/>
    <property type="match status" value="1"/>
</dbReference>
<evidence type="ECO:0000256" key="3">
    <source>
        <dbReference type="ARBA" id="ARBA00019015"/>
    </source>
</evidence>
<keyword evidence="4 5" id="KW-0975">Bacterial flagellum</keyword>